<dbReference type="KEGG" id="cam:101504070"/>
<dbReference type="InterPro" id="IPR005123">
    <property type="entry name" value="Oxoglu/Fe-dep_dioxygenase_dom"/>
</dbReference>
<dbReference type="GO" id="GO:0016491">
    <property type="term" value="F:oxidoreductase activity"/>
    <property type="evidence" value="ECO:0007669"/>
    <property type="project" value="UniProtKB-KW"/>
</dbReference>
<feature type="domain" description="Fe2OG dioxygenase" evidence="5">
    <location>
        <begin position="190"/>
        <end position="287"/>
    </location>
</feature>
<dbReference type="PaxDb" id="3827-XP_004500277.1"/>
<sequence>MNNLDSYPPTLRPKNNHPLNLDDPNDFKGPDPIQDPDPVPIIDLHCLDHKNLDEACKDWGLFRLVNHGVPLTLLEQLQNLAKQLFSLSFESKQEACNEKPITYFWGTPALTPSGTAITRDPQNINWVEGFDVPLCQLSQFQHQLPTLESMRVLVMEYATHLSRIATTLFEAMSKNLNLNLKATKSYVSEKTGMVRVYRYPRTDVGWGMEVHTDSSVLSILNQDDFVSGLQVLKHDQWLNVKPISNTLIVNLGDMMQAISSDKYKSVSHRVKVDKDIERISICYFVFPGEGVVIESSKYKPFTYNEFRAQVQQDIKTVGYKVGLPRFQHNQDS</sequence>
<dbReference type="eggNOG" id="KOG0143">
    <property type="taxonomic scope" value="Eukaryota"/>
</dbReference>
<keyword evidence="3" id="KW-0560">Oxidoreductase</keyword>
<organism evidence="6 7">
    <name type="scientific">Cicer arietinum</name>
    <name type="common">Chickpea</name>
    <name type="synonym">Garbanzo</name>
    <dbReference type="NCBI Taxonomy" id="3827"/>
    <lineage>
        <taxon>Eukaryota</taxon>
        <taxon>Viridiplantae</taxon>
        <taxon>Streptophyta</taxon>
        <taxon>Embryophyta</taxon>
        <taxon>Tracheophyta</taxon>
        <taxon>Spermatophyta</taxon>
        <taxon>Magnoliopsida</taxon>
        <taxon>eudicotyledons</taxon>
        <taxon>Gunneridae</taxon>
        <taxon>Pentapetalae</taxon>
        <taxon>rosids</taxon>
        <taxon>fabids</taxon>
        <taxon>Fabales</taxon>
        <taxon>Fabaceae</taxon>
        <taxon>Papilionoideae</taxon>
        <taxon>50 kb inversion clade</taxon>
        <taxon>NPAAA clade</taxon>
        <taxon>Hologalegina</taxon>
        <taxon>IRL clade</taxon>
        <taxon>Cicereae</taxon>
        <taxon>Cicer</taxon>
    </lineage>
</organism>
<dbReference type="Pfam" id="PF03171">
    <property type="entry name" value="2OG-FeII_Oxy"/>
    <property type="match status" value="1"/>
</dbReference>
<dbReference type="Gene3D" id="2.60.120.330">
    <property type="entry name" value="B-lactam Antibiotic, Isopenicillin N Synthase, Chain"/>
    <property type="match status" value="1"/>
</dbReference>
<accession>A0A1S2Y8D4</accession>
<feature type="region of interest" description="Disordered" evidence="4">
    <location>
        <begin position="1"/>
        <end position="34"/>
    </location>
</feature>
<dbReference type="GO" id="GO:0046872">
    <property type="term" value="F:metal ion binding"/>
    <property type="evidence" value="ECO:0007669"/>
    <property type="project" value="UniProtKB-KW"/>
</dbReference>
<dbReference type="Proteomes" id="UP000087171">
    <property type="component" value="Chromosome Ca5"/>
</dbReference>
<keyword evidence="1 3" id="KW-0479">Metal-binding</keyword>
<evidence type="ECO:0000313" key="7">
    <source>
        <dbReference type="RefSeq" id="XP_004500277.1"/>
    </source>
</evidence>
<dbReference type="RefSeq" id="XP_004500277.1">
    <property type="nucleotide sequence ID" value="XM_004500220.3"/>
</dbReference>
<dbReference type="InterPro" id="IPR044861">
    <property type="entry name" value="IPNS-like_FE2OG_OXY"/>
</dbReference>
<comment type="similarity">
    <text evidence="3">Belongs to the iron/ascorbate-dependent oxidoreductase family.</text>
</comment>
<proteinExistence type="inferred from homology"/>
<keyword evidence="2 3" id="KW-0408">Iron</keyword>
<evidence type="ECO:0000259" key="5">
    <source>
        <dbReference type="PROSITE" id="PS51471"/>
    </source>
</evidence>
<evidence type="ECO:0000256" key="3">
    <source>
        <dbReference type="RuleBase" id="RU003682"/>
    </source>
</evidence>
<reference evidence="7" key="2">
    <citation type="submission" date="2025-08" db="UniProtKB">
        <authorList>
            <consortium name="RefSeq"/>
        </authorList>
    </citation>
    <scope>IDENTIFICATION</scope>
    <source>
        <tissue evidence="7">Etiolated seedlings</tissue>
    </source>
</reference>
<dbReference type="OrthoDB" id="288590at2759"/>
<dbReference type="AlphaFoldDB" id="A0A1S2Y8D4"/>
<keyword evidence="6" id="KW-1185">Reference proteome</keyword>
<dbReference type="PROSITE" id="PS51471">
    <property type="entry name" value="FE2OG_OXY"/>
    <property type="match status" value="1"/>
</dbReference>
<evidence type="ECO:0000256" key="4">
    <source>
        <dbReference type="SAM" id="MobiDB-lite"/>
    </source>
</evidence>
<gene>
    <name evidence="7" type="primary">LOC101504070</name>
</gene>
<dbReference type="GeneID" id="101504070"/>
<dbReference type="Pfam" id="PF14226">
    <property type="entry name" value="DIOX_N"/>
    <property type="match status" value="1"/>
</dbReference>
<reference evidence="6" key="1">
    <citation type="journal article" date="2013" name="Nat. Biotechnol.">
        <title>Draft genome sequence of chickpea (Cicer arietinum) provides a resource for trait improvement.</title>
        <authorList>
            <person name="Varshney R.K."/>
            <person name="Song C."/>
            <person name="Saxena R.K."/>
            <person name="Azam S."/>
            <person name="Yu S."/>
            <person name="Sharpe A.G."/>
            <person name="Cannon S."/>
            <person name="Baek J."/>
            <person name="Rosen B.D."/>
            <person name="Tar'an B."/>
            <person name="Millan T."/>
            <person name="Zhang X."/>
            <person name="Ramsay L.D."/>
            <person name="Iwata A."/>
            <person name="Wang Y."/>
            <person name="Nelson W."/>
            <person name="Farmer A.D."/>
            <person name="Gaur P.M."/>
            <person name="Soderlund C."/>
            <person name="Penmetsa R.V."/>
            <person name="Xu C."/>
            <person name="Bharti A.K."/>
            <person name="He W."/>
            <person name="Winter P."/>
            <person name="Zhao S."/>
            <person name="Hane J.K."/>
            <person name="Carrasquilla-Garcia N."/>
            <person name="Condie J.A."/>
            <person name="Upadhyaya H.D."/>
            <person name="Luo M.C."/>
            <person name="Thudi M."/>
            <person name="Gowda C.L."/>
            <person name="Singh N.P."/>
            <person name="Lichtenzveig J."/>
            <person name="Gali K.K."/>
            <person name="Rubio J."/>
            <person name="Nadarajan N."/>
            <person name="Dolezel J."/>
            <person name="Bansal K.C."/>
            <person name="Xu X."/>
            <person name="Edwards D."/>
            <person name="Zhang G."/>
            <person name="Kahl G."/>
            <person name="Gil J."/>
            <person name="Singh K.B."/>
            <person name="Datta S.K."/>
            <person name="Jackson S.A."/>
            <person name="Wang J."/>
            <person name="Cook D.R."/>
        </authorList>
    </citation>
    <scope>NUCLEOTIDE SEQUENCE [LARGE SCALE GENOMIC DNA]</scope>
    <source>
        <strain evidence="6">cv. CDC Frontier</strain>
    </source>
</reference>
<dbReference type="InterPro" id="IPR050231">
    <property type="entry name" value="Iron_ascorbate_oxido_reductase"/>
</dbReference>
<evidence type="ECO:0000256" key="2">
    <source>
        <dbReference type="ARBA" id="ARBA00023004"/>
    </source>
</evidence>
<dbReference type="PANTHER" id="PTHR47990">
    <property type="entry name" value="2-OXOGLUTARATE (2OG) AND FE(II)-DEPENDENT OXYGENASE SUPERFAMILY PROTEIN-RELATED"/>
    <property type="match status" value="1"/>
</dbReference>
<dbReference type="InterPro" id="IPR027443">
    <property type="entry name" value="IPNS-like_sf"/>
</dbReference>
<dbReference type="SUPFAM" id="SSF51197">
    <property type="entry name" value="Clavaminate synthase-like"/>
    <property type="match status" value="1"/>
</dbReference>
<name>A0A1S2Y8D4_CICAR</name>
<evidence type="ECO:0000256" key="1">
    <source>
        <dbReference type="ARBA" id="ARBA00022723"/>
    </source>
</evidence>
<evidence type="ECO:0000313" key="6">
    <source>
        <dbReference type="Proteomes" id="UP000087171"/>
    </source>
</evidence>
<dbReference type="PRINTS" id="PR00682">
    <property type="entry name" value="IPNSYNTHASE"/>
</dbReference>
<dbReference type="InterPro" id="IPR026992">
    <property type="entry name" value="DIOX_N"/>
</dbReference>
<protein>
    <submittedName>
        <fullName evidence="7">Gibberellin 2-beta-dioxygenase 8</fullName>
    </submittedName>
</protein>